<keyword evidence="5" id="KW-1185">Reference proteome</keyword>
<reference evidence="4" key="2">
    <citation type="submission" date="2021-09" db="EMBL/GenBank/DDBJ databases">
        <authorList>
            <person name="Jia N."/>
            <person name="Wang J."/>
            <person name="Shi W."/>
            <person name="Du L."/>
            <person name="Sun Y."/>
            <person name="Zhan W."/>
            <person name="Jiang J."/>
            <person name="Wang Q."/>
            <person name="Zhang B."/>
            <person name="Ji P."/>
            <person name="Sakyi L.B."/>
            <person name="Cui X."/>
            <person name="Yuan T."/>
            <person name="Jiang B."/>
            <person name="Yang W."/>
            <person name="Lam T.T.-Y."/>
            <person name="Chang Q."/>
            <person name="Ding S."/>
            <person name="Wang X."/>
            <person name="Zhu J."/>
            <person name="Ruan X."/>
            <person name="Zhao L."/>
            <person name="Wei J."/>
            <person name="Que T."/>
            <person name="Du C."/>
            <person name="Cheng J."/>
            <person name="Dai P."/>
            <person name="Han X."/>
            <person name="Huang E."/>
            <person name="Gao Y."/>
            <person name="Liu J."/>
            <person name="Shao H."/>
            <person name="Ye R."/>
            <person name="Li L."/>
            <person name="Wei W."/>
            <person name="Wang X."/>
            <person name="Wang C."/>
            <person name="Huo Q."/>
            <person name="Li W."/>
            <person name="Guo W."/>
            <person name="Chen H."/>
            <person name="Chen S."/>
            <person name="Zhou L."/>
            <person name="Zhou L."/>
            <person name="Ni X."/>
            <person name="Tian J."/>
            <person name="Zhou Y."/>
            <person name="Sheng Y."/>
            <person name="Liu T."/>
            <person name="Pan Y."/>
            <person name="Xia L."/>
            <person name="Li J."/>
            <person name="Zhao F."/>
            <person name="Cao W."/>
        </authorList>
    </citation>
    <scope>NUCLEOTIDE SEQUENCE</scope>
    <source>
        <strain evidence="4">Rsan-2018</strain>
        <tissue evidence="4">Larvae</tissue>
    </source>
</reference>
<feature type="transmembrane region" description="Helical" evidence="2">
    <location>
        <begin position="24"/>
        <end position="45"/>
    </location>
</feature>
<proteinExistence type="inferred from homology"/>
<dbReference type="GO" id="GO:0016485">
    <property type="term" value="P:protein processing"/>
    <property type="evidence" value="ECO:0007669"/>
    <property type="project" value="TreeGrafter"/>
</dbReference>
<evidence type="ECO:0000313" key="5">
    <source>
        <dbReference type="Proteomes" id="UP000821837"/>
    </source>
</evidence>
<dbReference type="SUPFAM" id="SSF55486">
    <property type="entry name" value="Metalloproteases ('zincins'), catalytic domain"/>
    <property type="match status" value="1"/>
</dbReference>
<evidence type="ECO:0000256" key="2">
    <source>
        <dbReference type="SAM" id="Phobius"/>
    </source>
</evidence>
<sequence length="256" mass="28920">MTPPVEYGVDVPLPSDSLLRFDHAVFVGSVGVIAATLFIVVPIWLSLNLIRCKGSQCLSLEQDMNRAMDPSADPCSNFYQHVCGRWVRGKAKYRYVNYKYSNFRSTDLVRQLVTRLSLSRKHRQTIGDKLAILYLSCYGGVDNEKSIGDLLRLLGLTWPKRTRSSAFEVLDIMAAASLDYGFSILWTFAIGRHPRRPRHNVLYLMLDKGLFLWKSGVTELGERGTLGYFLRLCAERVGATGQSYDLMIRDVMATHG</sequence>
<keyword evidence="2" id="KW-1133">Transmembrane helix</keyword>
<dbReference type="InterPro" id="IPR008753">
    <property type="entry name" value="Peptidase_M13_N"/>
</dbReference>
<organism evidence="4 5">
    <name type="scientific">Rhipicephalus sanguineus</name>
    <name type="common">Brown dog tick</name>
    <name type="synonym">Ixodes sanguineus</name>
    <dbReference type="NCBI Taxonomy" id="34632"/>
    <lineage>
        <taxon>Eukaryota</taxon>
        <taxon>Metazoa</taxon>
        <taxon>Ecdysozoa</taxon>
        <taxon>Arthropoda</taxon>
        <taxon>Chelicerata</taxon>
        <taxon>Arachnida</taxon>
        <taxon>Acari</taxon>
        <taxon>Parasitiformes</taxon>
        <taxon>Ixodida</taxon>
        <taxon>Ixodoidea</taxon>
        <taxon>Ixodidae</taxon>
        <taxon>Rhipicephalinae</taxon>
        <taxon>Rhipicephalus</taxon>
        <taxon>Rhipicephalus</taxon>
    </lineage>
</organism>
<comment type="similarity">
    <text evidence="1">Belongs to the peptidase M13 family.</text>
</comment>
<dbReference type="GO" id="GO:0004222">
    <property type="term" value="F:metalloendopeptidase activity"/>
    <property type="evidence" value="ECO:0007669"/>
    <property type="project" value="InterPro"/>
</dbReference>
<dbReference type="Proteomes" id="UP000821837">
    <property type="component" value="Chromosome 3"/>
</dbReference>
<dbReference type="AlphaFoldDB" id="A0A9D4Q2J4"/>
<comment type="caution">
    <text evidence="4">The sequence shown here is derived from an EMBL/GenBank/DDBJ whole genome shotgun (WGS) entry which is preliminary data.</text>
</comment>
<dbReference type="InterPro" id="IPR000718">
    <property type="entry name" value="Peptidase_M13"/>
</dbReference>
<dbReference type="Pfam" id="PF05649">
    <property type="entry name" value="Peptidase_M13_N"/>
    <property type="match status" value="1"/>
</dbReference>
<accession>A0A9D4Q2J4</accession>
<keyword evidence="2" id="KW-0812">Transmembrane</keyword>
<dbReference type="Gene3D" id="1.10.1380.10">
    <property type="entry name" value="Neutral endopeptidase , domain2"/>
    <property type="match status" value="1"/>
</dbReference>
<name>A0A9D4Q2J4_RHISA</name>
<reference evidence="4" key="1">
    <citation type="journal article" date="2020" name="Cell">
        <title>Large-Scale Comparative Analyses of Tick Genomes Elucidate Their Genetic Diversity and Vector Capacities.</title>
        <authorList>
            <consortium name="Tick Genome and Microbiome Consortium (TIGMIC)"/>
            <person name="Jia N."/>
            <person name="Wang J."/>
            <person name="Shi W."/>
            <person name="Du L."/>
            <person name="Sun Y."/>
            <person name="Zhan W."/>
            <person name="Jiang J.F."/>
            <person name="Wang Q."/>
            <person name="Zhang B."/>
            <person name="Ji P."/>
            <person name="Bell-Sakyi L."/>
            <person name="Cui X.M."/>
            <person name="Yuan T.T."/>
            <person name="Jiang B.G."/>
            <person name="Yang W.F."/>
            <person name="Lam T.T."/>
            <person name="Chang Q.C."/>
            <person name="Ding S.J."/>
            <person name="Wang X.J."/>
            <person name="Zhu J.G."/>
            <person name="Ruan X.D."/>
            <person name="Zhao L."/>
            <person name="Wei J.T."/>
            <person name="Ye R.Z."/>
            <person name="Que T.C."/>
            <person name="Du C.H."/>
            <person name="Zhou Y.H."/>
            <person name="Cheng J.X."/>
            <person name="Dai P.F."/>
            <person name="Guo W.B."/>
            <person name="Han X.H."/>
            <person name="Huang E.J."/>
            <person name="Li L.F."/>
            <person name="Wei W."/>
            <person name="Gao Y.C."/>
            <person name="Liu J.Z."/>
            <person name="Shao H.Z."/>
            <person name="Wang X."/>
            <person name="Wang C.C."/>
            <person name="Yang T.C."/>
            <person name="Huo Q.B."/>
            <person name="Li W."/>
            <person name="Chen H.Y."/>
            <person name="Chen S.E."/>
            <person name="Zhou L.G."/>
            <person name="Ni X.B."/>
            <person name="Tian J.H."/>
            <person name="Sheng Y."/>
            <person name="Liu T."/>
            <person name="Pan Y.S."/>
            <person name="Xia L.Y."/>
            <person name="Li J."/>
            <person name="Zhao F."/>
            <person name="Cao W.C."/>
        </authorList>
    </citation>
    <scope>NUCLEOTIDE SEQUENCE</scope>
    <source>
        <strain evidence="4">Rsan-2018</strain>
    </source>
</reference>
<dbReference type="InterPro" id="IPR042089">
    <property type="entry name" value="Peptidase_M13_dom_2"/>
</dbReference>
<evidence type="ECO:0000313" key="4">
    <source>
        <dbReference type="EMBL" id="KAH7962842.1"/>
    </source>
</evidence>
<evidence type="ECO:0000259" key="3">
    <source>
        <dbReference type="Pfam" id="PF05649"/>
    </source>
</evidence>
<dbReference type="InterPro" id="IPR024079">
    <property type="entry name" value="MetalloPept_cat_dom_sf"/>
</dbReference>
<dbReference type="GO" id="GO:0005886">
    <property type="term" value="C:plasma membrane"/>
    <property type="evidence" value="ECO:0007669"/>
    <property type="project" value="TreeGrafter"/>
</dbReference>
<dbReference type="PROSITE" id="PS51885">
    <property type="entry name" value="NEPRILYSIN"/>
    <property type="match status" value="1"/>
</dbReference>
<dbReference type="VEuPathDB" id="VectorBase:RSAN_033563"/>
<dbReference type="PANTHER" id="PTHR11733:SF241">
    <property type="entry name" value="GH26575P-RELATED"/>
    <property type="match status" value="1"/>
</dbReference>
<dbReference type="PANTHER" id="PTHR11733">
    <property type="entry name" value="ZINC METALLOPROTEASE FAMILY M13 NEPRILYSIN-RELATED"/>
    <property type="match status" value="1"/>
</dbReference>
<keyword evidence="2" id="KW-0472">Membrane</keyword>
<gene>
    <name evidence="4" type="ORF">HPB52_018222</name>
</gene>
<dbReference type="EMBL" id="JABSTV010001249">
    <property type="protein sequence ID" value="KAH7962842.1"/>
    <property type="molecule type" value="Genomic_DNA"/>
</dbReference>
<evidence type="ECO:0000256" key="1">
    <source>
        <dbReference type="ARBA" id="ARBA00007357"/>
    </source>
</evidence>
<dbReference type="Gene3D" id="3.40.390.10">
    <property type="entry name" value="Collagenase (Catalytic Domain)"/>
    <property type="match status" value="1"/>
</dbReference>
<protein>
    <recommendedName>
        <fullName evidence="3">Peptidase M13 N-terminal domain-containing protein</fullName>
    </recommendedName>
</protein>
<feature type="domain" description="Peptidase M13 N-terminal" evidence="3">
    <location>
        <begin position="74"/>
        <end position="205"/>
    </location>
</feature>